<evidence type="ECO:0000256" key="1">
    <source>
        <dbReference type="SAM" id="MobiDB-lite"/>
    </source>
</evidence>
<dbReference type="Proteomes" id="UP001059272">
    <property type="component" value="Chromosome"/>
</dbReference>
<sequence length="836" mass="90077">MLLNGVMLGRVFGATLDDTKKSLQPLSDSLKQAQERQRQFNQSLERFGAISTQIVSQLNQSLERFGAVCTQTVSQLNQSRLELEINQERLASSQSRKETLRESHAERTESFQEIKETFGSVMAPIVASVTRYASFEAQLRDISVAHGMSSEQEKEMGQRLRQYSQQVNQTPDALLSSAGQLLDNRMSQQQATDVAAVLGKTSTASGAALSDLTALATTLDDVFNLKGAKALEESFSRMRAGTKQGFSMASMTQYATALAPGFTAMGATGNQALSQLVSSLSATKGADTEANTAARLGSFMNSVGRTDIADSYYNAGVDYNASLKSYMKGGYSQYDASVLVGTELIDSKGSQFRKQWEMASNTGNVGAQQNLMQRYGLQEVFRTPEAVNHALSMKQNWASYQSNQQVMNSPAATQTLNIDFAQKNDTLTGRWQKMTTSLLNIALNVGEALVPVLVSLSDALIPILEQLVTWTAENPELVRGIVVTVASFFMFGKAVSGARQGIRTLLSSFQALKDGILQIKTGWQLFSAGLRTTGFLQGLGAALNWLVGGAGTLVRMLGGVLRSGLMMAGRAVLSLGSMLLTTPVGWAIIALSIIGILVYRYREKIGAFLKNLWADLKAFWADLKDGMSGGVAGVLAVLVDWSPFGTWYSTWAKDVNELGNKLPERLSEVGRLCIDAFVNALSSEFPKVSGTFNKMVEFIPDGVKNFLGIGSKTVSIEASGQPVAANVMTPPVLQPTSVSALSLGSTPRIESPNAESTASTPQQRVALTPTVGGAKGKLVATAPSERVQVAFSPTIYLNGPKAAPTPEMTKTLTLSMNELENMLNKLLTQRERRGYA</sequence>
<accession>A0AAE9SZF0</accession>
<feature type="compositionally biased region" description="Polar residues" evidence="1">
    <location>
        <begin position="753"/>
        <end position="763"/>
    </location>
</feature>
<keyword evidence="2" id="KW-0812">Transmembrane</keyword>
<feature type="transmembrane region" description="Helical" evidence="2">
    <location>
        <begin position="535"/>
        <end position="558"/>
    </location>
</feature>
<dbReference type="PANTHER" id="PTHR37813">
    <property type="entry name" value="FELS-2 PROPHAGE PROTEIN"/>
    <property type="match status" value="1"/>
</dbReference>
<reference evidence="3" key="1">
    <citation type="submission" date="2021-12" db="EMBL/GenBank/DDBJ databases">
        <title>Genome sequence of novel Pectobacterium sp. causing blackleg.</title>
        <authorList>
            <person name="Wang J."/>
        </authorList>
    </citation>
    <scope>NUCLEOTIDE SEQUENCE</scope>
    <source>
        <strain evidence="3">BY21311</strain>
    </source>
</reference>
<feature type="transmembrane region" description="Helical" evidence="2">
    <location>
        <begin position="578"/>
        <end position="599"/>
    </location>
</feature>
<organism evidence="3 4">
    <name type="scientific">Pectobacterium polonicum</name>
    <dbReference type="NCBI Taxonomy" id="2485124"/>
    <lineage>
        <taxon>Bacteria</taxon>
        <taxon>Pseudomonadati</taxon>
        <taxon>Pseudomonadota</taxon>
        <taxon>Gammaproteobacteria</taxon>
        <taxon>Enterobacterales</taxon>
        <taxon>Pectobacteriaceae</taxon>
        <taxon>Pectobacterium</taxon>
    </lineage>
</organism>
<gene>
    <name evidence="3" type="ORF">LW347_08395</name>
</gene>
<dbReference type="KEGG" id="ppoo:LW347_08395"/>
<evidence type="ECO:0000313" key="3">
    <source>
        <dbReference type="EMBL" id="UVO10463.1"/>
    </source>
</evidence>
<keyword evidence="2" id="KW-0472">Membrane</keyword>
<proteinExistence type="predicted"/>
<dbReference type="RefSeq" id="WP_258885028.1">
    <property type="nucleotide sequence ID" value="NZ_CP090065.1"/>
</dbReference>
<dbReference type="EMBL" id="CP090065">
    <property type="protein sequence ID" value="UVO10463.1"/>
    <property type="molecule type" value="Genomic_DNA"/>
</dbReference>
<evidence type="ECO:0000256" key="2">
    <source>
        <dbReference type="SAM" id="Phobius"/>
    </source>
</evidence>
<keyword evidence="2" id="KW-1133">Transmembrane helix</keyword>
<protein>
    <submittedName>
        <fullName evidence="3">Phage tail tape measure protein</fullName>
    </submittedName>
</protein>
<dbReference type="AlphaFoldDB" id="A0AAE9SZF0"/>
<name>A0AAE9SZF0_9GAMM</name>
<feature type="region of interest" description="Disordered" evidence="1">
    <location>
        <begin position="743"/>
        <end position="763"/>
    </location>
</feature>
<evidence type="ECO:0000313" key="4">
    <source>
        <dbReference type="Proteomes" id="UP001059272"/>
    </source>
</evidence>
<dbReference type="PANTHER" id="PTHR37813:SF1">
    <property type="entry name" value="FELS-2 PROPHAGE PROTEIN"/>
    <property type="match status" value="1"/>
</dbReference>